<dbReference type="Pfam" id="PF03633">
    <property type="entry name" value="Glyco_hydro_65C"/>
    <property type="match status" value="1"/>
</dbReference>
<keyword evidence="5" id="KW-0378">Hydrolase</keyword>
<keyword evidence="6" id="KW-1185">Reference proteome</keyword>
<dbReference type="InterPro" id="IPR005194">
    <property type="entry name" value="Glyco_hydro_65_C"/>
</dbReference>
<dbReference type="InterPro" id="IPR008928">
    <property type="entry name" value="6-hairpin_glycosidase_sf"/>
</dbReference>
<dbReference type="PANTHER" id="PTHR11051">
    <property type="entry name" value="GLYCOSYL HYDROLASE-RELATED"/>
    <property type="match status" value="1"/>
</dbReference>
<dbReference type="InterPro" id="IPR005196">
    <property type="entry name" value="Glyco_hydro_65_N"/>
</dbReference>
<organism evidence="5 6">
    <name type="scientific">Pseudaquabacterium terrae</name>
    <dbReference type="NCBI Taxonomy" id="2732868"/>
    <lineage>
        <taxon>Bacteria</taxon>
        <taxon>Pseudomonadati</taxon>
        <taxon>Pseudomonadota</taxon>
        <taxon>Betaproteobacteria</taxon>
        <taxon>Burkholderiales</taxon>
        <taxon>Sphaerotilaceae</taxon>
        <taxon>Pseudaquabacterium</taxon>
    </lineage>
</organism>
<dbReference type="PANTHER" id="PTHR11051:SF13">
    <property type="entry name" value="GLYCOSYL TRANSFERASE"/>
    <property type="match status" value="1"/>
</dbReference>
<comment type="caution">
    <text evidence="5">The sequence shown here is derived from an EMBL/GenBank/DDBJ whole genome shotgun (WGS) entry which is preliminary data.</text>
</comment>
<dbReference type="EMBL" id="JABRWJ010000018">
    <property type="protein sequence ID" value="NRF72146.1"/>
    <property type="molecule type" value="Genomic_DNA"/>
</dbReference>
<dbReference type="GO" id="GO:0016787">
    <property type="term" value="F:hydrolase activity"/>
    <property type="evidence" value="ECO:0007669"/>
    <property type="project" value="UniProtKB-KW"/>
</dbReference>
<dbReference type="PIRSF" id="PIRSF036289">
    <property type="entry name" value="Glycosyl_hydrolase_malt_phosph"/>
    <property type="match status" value="1"/>
</dbReference>
<dbReference type="Gene3D" id="1.50.10.10">
    <property type="match status" value="1"/>
</dbReference>
<sequence>MNLDTWALRRQRFDAAAQPLDATLFAIGNGFIGLRGVGDEGPAGGAHDGCYLNGFYETAPIHHPETAFGLARENQFMLSVPSGKRLQIWLDDECFDPLQGTLLHYEQALDFRRGVLERQIEWQSPGGRRVRIASQRLVCQQRRTLWAARTEVTALNFDGRIALVINLDARVGNLAAGDDPRVGSHVAEAPLLLQSVEQDAEALHLMQRTRRSGLALLSSLAWSLDAATVDGGHAVDSCGASDCLSRRFELPLVAGQMLRLDRFGTYHTSLDHPEDQLAATAMATLAAARRDGFAMLREEQAAYLERYWSDADLVLEGDDRLQQALRFNAWHLLQSAGRDGRTNIAAKGLTGEGYEGHTFWDTEVYVLPFFVATQPAIARSLLVYRHRLLPAARERARELAHARGARFPWRTIAGGECSAYFLAGTAQVHLNADIAHAVQLYWEASGDDHFMLQQGAELVLETARIWPDLGHHDALRGGAFCIHGVTGPDEYTALVDNNWYTNRMAQRHLRFALQVLDWLAAHHRARLAELTQQLALGADEPPAWARAAEAMFLPVDARLGVHPQDDSFLHKPRWNLPDTRHPLLLHYHPLVIYRHQVCKQADVMLALLLAGDDIDLNGKARDYDHYAAVTTHDSSLSYCVFGVIAAEIGRLDQALDYFERTTLLDLGDTHHNTAHGVHTAAMAGSWMGLVQGFGGLRWPAGRASFRPRLPPQWQRYAFRLWLRDAQLEVSVTSAQATYRLLHGEAAEFFHDGQPQRVHRAEPLLHLPLHAA</sequence>
<gene>
    <name evidence="5" type="ORF">HLB44_34695</name>
</gene>
<dbReference type="Gene3D" id="2.60.420.10">
    <property type="entry name" value="Maltose phosphorylase, domain 3"/>
    <property type="match status" value="1"/>
</dbReference>
<dbReference type="SUPFAM" id="SSF74650">
    <property type="entry name" value="Galactose mutarotase-like"/>
    <property type="match status" value="1"/>
</dbReference>
<dbReference type="RefSeq" id="WP_173134813.1">
    <property type="nucleotide sequence ID" value="NZ_JABRWJ010000018.1"/>
</dbReference>
<reference evidence="5 6" key="1">
    <citation type="submission" date="2020-05" db="EMBL/GenBank/DDBJ databases">
        <title>Aquincola sp. isolate from soil.</title>
        <authorList>
            <person name="Han J."/>
            <person name="Kim D.-U."/>
        </authorList>
    </citation>
    <scope>NUCLEOTIDE SEQUENCE [LARGE SCALE GENOMIC DNA]</scope>
    <source>
        <strain evidence="5 6">S2</strain>
    </source>
</reference>
<name>A0ABX2EUK8_9BURK</name>
<proteinExistence type="inferred from homology"/>
<comment type="similarity">
    <text evidence="1">Belongs to the glycosyl hydrolase 65 family.</text>
</comment>
<evidence type="ECO:0000259" key="2">
    <source>
        <dbReference type="Pfam" id="PF03632"/>
    </source>
</evidence>
<dbReference type="SUPFAM" id="SSF48208">
    <property type="entry name" value="Six-hairpin glycosidases"/>
    <property type="match status" value="1"/>
</dbReference>
<evidence type="ECO:0000259" key="3">
    <source>
        <dbReference type="Pfam" id="PF03633"/>
    </source>
</evidence>
<accession>A0ABX2EUK8</accession>
<feature type="domain" description="Glycoside hydrolase family 65 C-terminal" evidence="3">
    <location>
        <begin position="696"/>
        <end position="756"/>
    </location>
</feature>
<feature type="domain" description="Glycoside hydrolase family 65 N-terminal" evidence="4">
    <location>
        <begin position="11"/>
        <end position="269"/>
    </location>
</feature>
<dbReference type="InterPro" id="IPR005195">
    <property type="entry name" value="Glyco_hydro_65_M"/>
</dbReference>
<dbReference type="Pfam" id="PF03632">
    <property type="entry name" value="Glyco_hydro_65m"/>
    <property type="match status" value="1"/>
</dbReference>
<dbReference type="InterPro" id="IPR011013">
    <property type="entry name" value="Gal_mutarotase_sf_dom"/>
</dbReference>
<feature type="domain" description="Glycoside hydrolase family 65 central catalytic" evidence="2">
    <location>
        <begin position="326"/>
        <end position="687"/>
    </location>
</feature>
<protein>
    <submittedName>
        <fullName evidence="5">Glycoside hydrolase family 65 protein</fullName>
    </submittedName>
</protein>
<dbReference type="InterPro" id="IPR012341">
    <property type="entry name" value="6hp_glycosidase-like_sf"/>
</dbReference>
<dbReference type="Gene3D" id="2.70.98.40">
    <property type="entry name" value="Glycoside hydrolase, family 65, N-terminal domain"/>
    <property type="match status" value="1"/>
</dbReference>
<dbReference type="Proteomes" id="UP000737171">
    <property type="component" value="Unassembled WGS sequence"/>
</dbReference>
<evidence type="ECO:0000313" key="5">
    <source>
        <dbReference type="EMBL" id="NRF72146.1"/>
    </source>
</evidence>
<dbReference type="Pfam" id="PF03636">
    <property type="entry name" value="Glyco_hydro_65N"/>
    <property type="match status" value="1"/>
</dbReference>
<evidence type="ECO:0000259" key="4">
    <source>
        <dbReference type="Pfam" id="PF03636"/>
    </source>
</evidence>
<dbReference type="InterPro" id="IPR037018">
    <property type="entry name" value="GH65_N"/>
</dbReference>
<evidence type="ECO:0000256" key="1">
    <source>
        <dbReference type="ARBA" id="ARBA00006768"/>
    </source>
</evidence>
<dbReference type="InterPro" id="IPR017045">
    <property type="entry name" value="Malt_Pase/Glycosyl_Hdrlase"/>
</dbReference>
<evidence type="ECO:0000313" key="6">
    <source>
        <dbReference type="Proteomes" id="UP000737171"/>
    </source>
</evidence>